<organism evidence="1">
    <name type="scientific">Arundo donax</name>
    <name type="common">Giant reed</name>
    <name type="synonym">Donax arundinaceus</name>
    <dbReference type="NCBI Taxonomy" id="35708"/>
    <lineage>
        <taxon>Eukaryota</taxon>
        <taxon>Viridiplantae</taxon>
        <taxon>Streptophyta</taxon>
        <taxon>Embryophyta</taxon>
        <taxon>Tracheophyta</taxon>
        <taxon>Spermatophyta</taxon>
        <taxon>Magnoliopsida</taxon>
        <taxon>Liliopsida</taxon>
        <taxon>Poales</taxon>
        <taxon>Poaceae</taxon>
        <taxon>PACMAD clade</taxon>
        <taxon>Arundinoideae</taxon>
        <taxon>Arundineae</taxon>
        <taxon>Arundo</taxon>
    </lineage>
</organism>
<reference evidence="1" key="1">
    <citation type="submission" date="2014-09" db="EMBL/GenBank/DDBJ databases">
        <authorList>
            <person name="Magalhaes I.L.F."/>
            <person name="Oliveira U."/>
            <person name="Santos F.R."/>
            <person name="Vidigal T.H.D.A."/>
            <person name="Brescovit A.D."/>
            <person name="Santos A.J."/>
        </authorList>
    </citation>
    <scope>NUCLEOTIDE SEQUENCE</scope>
    <source>
        <tissue evidence="1">Shoot tissue taken approximately 20 cm above the soil surface</tissue>
    </source>
</reference>
<name>A0A0A8YJL1_ARUDO</name>
<evidence type="ECO:0000313" key="1">
    <source>
        <dbReference type="EMBL" id="JAD25738.1"/>
    </source>
</evidence>
<reference evidence="1" key="2">
    <citation type="journal article" date="2015" name="Data Brief">
        <title>Shoot transcriptome of the giant reed, Arundo donax.</title>
        <authorList>
            <person name="Barrero R.A."/>
            <person name="Guerrero F.D."/>
            <person name="Moolhuijzen P."/>
            <person name="Goolsby J.A."/>
            <person name="Tidwell J."/>
            <person name="Bellgard S.E."/>
            <person name="Bellgard M.I."/>
        </authorList>
    </citation>
    <scope>NUCLEOTIDE SEQUENCE</scope>
    <source>
        <tissue evidence="1">Shoot tissue taken approximately 20 cm above the soil surface</tissue>
    </source>
</reference>
<dbReference type="EMBL" id="GBRH01272157">
    <property type="protein sequence ID" value="JAD25738.1"/>
    <property type="molecule type" value="Transcribed_RNA"/>
</dbReference>
<sequence length="14" mass="1475">MPRTSAASPLPDMT</sequence>
<protein>
    <submittedName>
        <fullName evidence="1">Uncharacterized protein</fullName>
    </submittedName>
</protein>
<proteinExistence type="predicted"/>
<accession>A0A0A8YJL1</accession>